<evidence type="ECO:0000256" key="1">
    <source>
        <dbReference type="ARBA" id="ARBA00004941"/>
    </source>
</evidence>
<evidence type="ECO:0000313" key="7">
    <source>
        <dbReference type="Proteomes" id="UP000245921"/>
    </source>
</evidence>
<evidence type="ECO:0000259" key="5">
    <source>
        <dbReference type="Pfam" id="PF14698"/>
    </source>
</evidence>
<keyword evidence="7" id="KW-1185">Reference proteome</keyword>
<evidence type="ECO:0000256" key="3">
    <source>
        <dbReference type="ARBA" id="ARBA00022571"/>
    </source>
</evidence>
<reference evidence="6 7" key="1">
    <citation type="submission" date="2018-05" db="EMBL/GenBank/DDBJ databases">
        <title>Genomic Encyclopedia of Type Strains, Phase IV (KMG-IV): sequencing the most valuable type-strain genomes for metagenomic binning, comparative biology and taxonomic classification.</title>
        <authorList>
            <person name="Goeker M."/>
        </authorList>
    </citation>
    <scope>NUCLEOTIDE SEQUENCE [LARGE SCALE GENOMIC DNA]</scope>
    <source>
        <strain evidence="6 7">DSM 24906</strain>
    </source>
</reference>
<keyword evidence="3" id="KW-0028">Amino-acid biosynthesis</keyword>
<dbReference type="Gene3D" id="1.20.200.10">
    <property type="entry name" value="Fumarase/aspartase (Central domain)"/>
    <property type="match status" value="1"/>
</dbReference>
<gene>
    <name evidence="6" type="ORF">C7380_107110</name>
</gene>
<protein>
    <recommendedName>
        <fullName evidence="2">argininosuccinate lyase</fullName>
        <ecNumber evidence="2">4.3.2.1</ecNumber>
    </recommendedName>
</protein>
<dbReference type="AlphaFoldDB" id="A0AA45C781"/>
<dbReference type="InterPro" id="IPR024083">
    <property type="entry name" value="Fumarase/histidase_N"/>
</dbReference>
<dbReference type="GO" id="GO:0004056">
    <property type="term" value="F:argininosuccinate lyase activity"/>
    <property type="evidence" value="ECO:0007669"/>
    <property type="project" value="UniProtKB-EC"/>
</dbReference>
<comment type="caution">
    <text evidence="6">The sequence shown here is derived from an EMBL/GenBank/DDBJ whole genome shotgun (WGS) entry which is preliminary data.</text>
</comment>
<comment type="pathway">
    <text evidence="1">Amino-acid biosynthesis; L-arginine biosynthesis; L-arginine from L-ornithine and carbamoyl phosphate: step 3/3.</text>
</comment>
<dbReference type="InterPro" id="IPR029419">
    <property type="entry name" value="Arg_succ_lyase_C"/>
</dbReference>
<evidence type="ECO:0000313" key="6">
    <source>
        <dbReference type="EMBL" id="PWJ95155.1"/>
    </source>
</evidence>
<dbReference type="PRINTS" id="PR00145">
    <property type="entry name" value="ARGSUCLYASE"/>
</dbReference>
<dbReference type="Gene3D" id="1.10.275.10">
    <property type="entry name" value="Fumarase/aspartase (N-terminal domain)"/>
    <property type="match status" value="1"/>
</dbReference>
<dbReference type="InterPro" id="IPR009049">
    <property type="entry name" value="Argininosuccinate_lyase"/>
</dbReference>
<dbReference type="EC" id="4.3.2.1" evidence="2"/>
<dbReference type="PANTHER" id="PTHR43814:SF1">
    <property type="entry name" value="ARGININOSUCCINATE LYASE"/>
    <property type="match status" value="1"/>
</dbReference>
<accession>A0AA45C781</accession>
<name>A0AA45C781_9BACT</name>
<dbReference type="SUPFAM" id="SSF48557">
    <property type="entry name" value="L-aspartase-like"/>
    <property type="match status" value="1"/>
</dbReference>
<feature type="domain" description="Argininosuccinate lyase C-terminal" evidence="5">
    <location>
        <begin position="358"/>
        <end position="424"/>
    </location>
</feature>
<proteinExistence type="predicted"/>
<evidence type="ECO:0000259" key="4">
    <source>
        <dbReference type="Pfam" id="PF00206"/>
    </source>
</evidence>
<dbReference type="InterPro" id="IPR008948">
    <property type="entry name" value="L-Aspartase-like"/>
</dbReference>
<dbReference type="Pfam" id="PF00206">
    <property type="entry name" value="Lyase_1"/>
    <property type="match status" value="1"/>
</dbReference>
<dbReference type="GO" id="GO:0042450">
    <property type="term" value="P:L-arginine biosynthetic process via ornithine"/>
    <property type="evidence" value="ECO:0007669"/>
    <property type="project" value="InterPro"/>
</dbReference>
<evidence type="ECO:0000256" key="2">
    <source>
        <dbReference type="ARBA" id="ARBA00012338"/>
    </source>
</evidence>
<dbReference type="Gene3D" id="1.10.40.30">
    <property type="entry name" value="Fumarase/aspartase (C-terminal domain)"/>
    <property type="match status" value="1"/>
</dbReference>
<organism evidence="6 7">
    <name type="scientific">Oceanotoga teriensis</name>
    <dbReference type="NCBI Taxonomy" id="515440"/>
    <lineage>
        <taxon>Bacteria</taxon>
        <taxon>Thermotogati</taxon>
        <taxon>Thermotogota</taxon>
        <taxon>Thermotogae</taxon>
        <taxon>Petrotogales</taxon>
        <taxon>Petrotogaceae</taxon>
        <taxon>Oceanotoga</taxon>
    </lineage>
</organism>
<keyword evidence="6" id="KW-0456">Lyase</keyword>
<dbReference type="InterPro" id="IPR022761">
    <property type="entry name" value="Fumarate_lyase_N"/>
</dbReference>
<dbReference type="InterPro" id="IPR000362">
    <property type="entry name" value="Fumarate_lyase_fam"/>
</dbReference>
<dbReference type="Pfam" id="PF14698">
    <property type="entry name" value="ASL_C2"/>
    <property type="match status" value="1"/>
</dbReference>
<sequence>MFSEVYKKNVLNKTYINGVDLFKEYLFLVQKAHLVMLNEENIIDLKCAKAIKNGLNIIIDEDDFPAEITDNTEDFYLYIENVLKGLIGDKYAGALHTARSRNDMDMTFFKMFLRDKLLNLLYFLNDIMSCILKRSKELKDKKIVLFTHGQPANISTFSHYLMAFAYDILENSNIIFESFKCLNKSPMGACAITTTGFNINRESISDYLGFYKPVYNSYNAIVSSHWMTYLVFGINNLLIDITRLMADMLHKASTEVGMLYFPDELVQISSIMPQKRNPVILEHIRIQAGLAIGMFKGVEDIFRNAPYQDINELADAPVKYFSDGYDYLISTLELLKEVFEKVDVVDNRCEDIAISTGTTTTELADFFVRKYEISFRQSHEIVSKFVKSNYDNSILRKEFNIIAGFDLKESDEDISNILSTDNFINVRDVLGGPSPYSMNNMFKDFENELKNNFNFIDEIDNKIKDGIDFLNMKYSNI</sequence>
<dbReference type="EMBL" id="QGGI01000007">
    <property type="protein sequence ID" value="PWJ95155.1"/>
    <property type="molecule type" value="Genomic_DNA"/>
</dbReference>
<keyword evidence="3" id="KW-0055">Arginine biosynthesis</keyword>
<feature type="domain" description="Fumarate lyase N-terminal" evidence="4">
    <location>
        <begin position="26"/>
        <end position="293"/>
    </location>
</feature>
<dbReference type="PRINTS" id="PR00149">
    <property type="entry name" value="FUMRATELYASE"/>
</dbReference>
<dbReference type="Proteomes" id="UP000245921">
    <property type="component" value="Unassembled WGS sequence"/>
</dbReference>
<dbReference type="GO" id="GO:0005829">
    <property type="term" value="C:cytosol"/>
    <property type="evidence" value="ECO:0007669"/>
    <property type="project" value="TreeGrafter"/>
</dbReference>
<dbReference type="PANTHER" id="PTHR43814">
    <property type="entry name" value="ARGININOSUCCINATE LYASE"/>
    <property type="match status" value="1"/>
</dbReference>
<dbReference type="RefSeq" id="WP_109604690.1">
    <property type="nucleotide sequence ID" value="NZ_QGGI01000007.1"/>
</dbReference>